<keyword evidence="2" id="KW-0813">Transport</keyword>
<accession>A0A7G9RPP4</accession>
<evidence type="ECO:0000256" key="4">
    <source>
        <dbReference type="SAM" id="SignalP"/>
    </source>
</evidence>
<dbReference type="GO" id="GO:1904680">
    <property type="term" value="F:peptide transmembrane transporter activity"/>
    <property type="evidence" value="ECO:0007669"/>
    <property type="project" value="TreeGrafter"/>
</dbReference>
<dbReference type="InterPro" id="IPR000914">
    <property type="entry name" value="SBP_5_dom"/>
</dbReference>
<dbReference type="EMBL" id="CP060714">
    <property type="protein sequence ID" value="QNN57569.1"/>
    <property type="molecule type" value="Genomic_DNA"/>
</dbReference>
<dbReference type="KEGG" id="drg:H9K76_01315"/>
<dbReference type="Pfam" id="PF00496">
    <property type="entry name" value="SBP_bac_5"/>
    <property type="match status" value="1"/>
</dbReference>
<proteinExistence type="inferred from homology"/>
<feature type="chain" id="PRO_5028918919" evidence="4">
    <location>
        <begin position="25"/>
        <end position="521"/>
    </location>
</feature>
<dbReference type="Gene3D" id="3.10.105.10">
    <property type="entry name" value="Dipeptide-binding Protein, Domain 3"/>
    <property type="match status" value="1"/>
</dbReference>
<reference evidence="6 7" key="1">
    <citation type="submission" date="2020-08" db="EMBL/GenBank/DDBJ databases">
        <title>Genome sequence of Diaphorobacter ruginosibacter DSM 27467T.</title>
        <authorList>
            <person name="Hyun D.-W."/>
            <person name="Bae J.-W."/>
        </authorList>
    </citation>
    <scope>NUCLEOTIDE SEQUENCE [LARGE SCALE GENOMIC DNA]</scope>
    <source>
        <strain evidence="6 7">DSM 27467</strain>
    </source>
</reference>
<dbReference type="RefSeq" id="WP_187597817.1">
    <property type="nucleotide sequence ID" value="NZ_CP060714.1"/>
</dbReference>
<dbReference type="PANTHER" id="PTHR30290">
    <property type="entry name" value="PERIPLASMIC BINDING COMPONENT OF ABC TRANSPORTER"/>
    <property type="match status" value="1"/>
</dbReference>
<dbReference type="AlphaFoldDB" id="A0A7G9RPP4"/>
<protein>
    <submittedName>
        <fullName evidence="6">ABC transporter substrate-binding protein</fullName>
    </submittedName>
</protein>
<dbReference type="InterPro" id="IPR039424">
    <property type="entry name" value="SBP_5"/>
</dbReference>
<sequence length="521" mass="57095">MKRIPTILAGIVSTTLIGMTPAHAAEIKIAQATDITSMDPQFANLPGNLTAAKHMFDSLTELDPEGRLQPSLAESWSRVDARTWEFRLRKGVVFQDGSPLTAEDVVYSLARPATLTSSPATLNGFLKDISKAEVPQSGVVRLTTTTSLAVLPNYLAAVPIVSKKVTEGLKPEDFETGRGMVGTGPYKFVRFLRGDRLELVRNDKYWGKKPSFDKATLRIMPNAPARTAALLSGEVDAITAAPAADLPRIQNNQNLTVYKKPTARVTFWVMNQYSDALPEGTDLAGKPLAVNPMKDVRVRLAFSKAIDREAIATRAMEGLGVATQNTIPSAMFGYNPDLKPERPDLEGAKKLMAEAGYPNCFGLSLYARNDNHPTEPIQAQAVGQMLSRLGCKVKVESIPTSVLFTRANKLELGMMLMSAGNDGGDMGVSLEYMFSNPTNNPFRKINIQTYDSPNFWKPLREGLESVDDTKRAELYRQVSKVLHDEAGVLPTTLLVGAWAARKGVRITPRFDERLYAFEASE</sequence>
<evidence type="ECO:0000256" key="1">
    <source>
        <dbReference type="ARBA" id="ARBA00005695"/>
    </source>
</evidence>
<dbReference type="Gene3D" id="3.40.190.10">
    <property type="entry name" value="Periplasmic binding protein-like II"/>
    <property type="match status" value="1"/>
</dbReference>
<keyword evidence="3 4" id="KW-0732">Signal</keyword>
<evidence type="ECO:0000313" key="6">
    <source>
        <dbReference type="EMBL" id="QNN57569.1"/>
    </source>
</evidence>
<name>A0A7G9RPP4_9BURK</name>
<dbReference type="GO" id="GO:0015833">
    <property type="term" value="P:peptide transport"/>
    <property type="evidence" value="ECO:0007669"/>
    <property type="project" value="TreeGrafter"/>
</dbReference>
<evidence type="ECO:0000256" key="3">
    <source>
        <dbReference type="ARBA" id="ARBA00022729"/>
    </source>
</evidence>
<dbReference type="InterPro" id="IPR030678">
    <property type="entry name" value="Peptide/Ni-bd"/>
</dbReference>
<dbReference type="Proteomes" id="UP000515811">
    <property type="component" value="Chromosome"/>
</dbReference>
<evidence type="ECO:0000259" key="5">
    <source>
        <dbReference type="Pfam" id="PF00496"/>
    </source>
</evidence>
<keyword evidence="7" id="KW-1185">Reference proteome</keyword>
<dbReference type="GO" id="GO:0043190">
    <property type="term" value="C:ATP-binding cassette (ABC) transporter complex"/>
    <property type="evidence" value="ECO:0007669"/>
    <property type="project" value="InterPro"/>
</dbReference>
<dbReference type="CDD" id="cd08498">
    <property type="entry name" value="PBP2_NikA_DppA_OppA_like_2"/>
    <property type="match status" value="1"/>
</dbReference>
<evidence type="ECO:0000256" key="2">
    <source>
        <dbReference type="ARBA" id="ARBA00022448"/>
    </source>
</evidence>
<dbReference type="PANTHER" id="PTHR30290:SF9">
    <property type="entry name" value="OLIGOPEPTIDE-BINDING PROTEIN APPA"/>
    <property type="match status" value="1"/>
</dbReference>
<comment type="similarity">
    <text evidence="1">Belongs to the bacterial solute-binding protein 5 family.</text>
</comment>
<dbReference type="SUPFAM" id="SSF53850">
    <property type="entry name" value="Periplasmic binding protein-like II"/>
    <property type="match status" value="1"/>
</dbReference>
<dbReference type="GO" id="GO:0030288">
    <property type="term" value="C:outer membrane-bounded periplasmic space"/>
    <property type="evidence" value="ECO:0007669"/>
    <property type="project" value="UniProtKB-ARBA"/>
</dbReference>
<dbReference type="Gene3D" id="3.90.76.10">
    <property type="entry name" value="Dipeptide-binding Protein, Domain 1"/>
    <property type="match status" value="1"/>
</dbReference>
<organism evidence="6 7">
    <name type="scientific">Diaphorobacter ruginosibacter</name>
    <dbReference type="NCBI Taxonomy" id="1715720"/>
    <lineage>
        <taxon>Bacteria</taxon>
        <taxon>Pseudomonadati</taxon>
        <taxon>Pseudomonadota</taxon>
        <taxon>Betaproteobacteria</taxon>
        <taxon>Burkholderiales</taxon>
        <taxon>Comamonadaceae</taxon>
        <taxon>Diaphorobacter</taxon>
    </lineage>
</organism>
<gene>
    <name evidence="6" type="ORF">H9K76_01315</name>
</gene>
<feature type="domain" description="Solute-binding protein family 5" evidence="5">
    <location>
        <begin position="68"/>
        <end position="439"/>
    </location>
</feature>
<feature type="signal peptide" evidence="4">
    <location>
        <begin position="1"/>
        <end position="24"/>
    </location>
</feature>
<dbReference type="PIRSF" id="PIRSF002741">
    <property type="entry name" value="MppA"/>
    <property type="match status" value="1"/>
</dbReference>
<evidence type="ECO:0000313" key="7">
    <source>
        <dbReference type="Proteomes" id="UP000515811"/>
    </source>
</evidence>